<keyword evidence="4" id="KW-1185">Reference proteome</keyword>
<keyword evidence="2" id="KW-0732">Signal</keyword>
<evidence type="ECO:0000256" key="1">
    <source>
        <dbReference type="SAM" id="MobiDB-lite"/>
    </source>
</evidence>
<accession>A0A1Y1IE92</accession>
<dbReference type="Proteomes" id="UP000054558">
    <property type="component" value="Unassembled WGS sequence"/>
</dbReference>
<evidence type="ECO:0000313" key="4">
    <source>
        <dbReference type="Proteomes" id="UP000054558"/>
    </source>
</evidence>
<reference evidence="3 4" key="1">
    <citation type="journal article" date="2014" name="Nat. Commun.">
        <title>Klebsormidium flaccidum genome reveals primary factors for plant terrestrial adaptation.</title>
        <authorList>
            <person name="Hori K."/>
            <person name="Maruyama F."/>
            <person name="Fujisawa T."/>
            <person name="Togashi T."/>
            <person name="Yamamoto N."/>
            <person name="Seo M."/>
            <person name="Sato S."/>
            <person name="Yamada T."/>
            <person name="Mori H."/>
            <person name="Tajima N."/>
            <person name="Moriyama T."/>
            <person name="Ikeuchi M."/>
            <person name="Watanabe M."/>
            <person name="Wada H."/>
            <person name="Kobayashi K."/>
            <person name="Saito M."/>
            <person name="Masuda T."/>
            <person name="Sasaki-Sekimoto Y."/>
            <person name="Mashiguchi K."/>
            <person name="Awai K."/>
            <person name="Shimojima M."/>
            <person name="Masuda S."/>
            <person name="Iwai M."/>
            <person name="Nobusawa T."/>
            <person name="Narise T."/>
            <person name="Kondo S."/>
            <person name="Saito H."/>
            <person name="Sato R."/>
            <person name="Murakawa M."/>
            <person name="Ihara Y."/>
            <person name="Oshima-Yamada Y."/>
            <person name="Ohtaka K."/>
            <person name="Satoh M."/>
            <person name="Sonobe K."/>
            <person name="Ishii M."/>
            <person name="Ohtani R."/>
            <person name="Kanamori-Sato M."/>
            <person name="Honoki R."/>
            <person name="Miyazaki D."/>
            <person name="Mochizuki H."/>
            <person name="Umetsu J."/>
            <person name="Higashi K."/>
            <person name="Shibata D."/>
            <person name="Kamiya Y."/>
            <person name="Sato N."/>
            <person name="Nakamura Y."/>
            <person name="Tabata S."/>
            <person name="Ida S."/>
            <person name="Kurokawa K."/>
            <person name="Ohta H."/>
        </authorList>
    </citation>
    <scope>NUCLEOTIDE SEQUENCE [LARGE SCALE GENOMIC DNA]</scope>
    <source>
        <strain evidence="3 4">NIES-2285</strain>
    </source>
</reference>
<dbReference type="AlphaFoldDB" id="A0A1Y1IE92"/>
<organism evidence="3 4">
    <name type="scientific">Klebsormidium nitens</name>
    <name type="common">Green alga</name>
    <name type="synonym">Ulothrix nitens</name>
    <dbReference type="NCBI Taxonomy" id="105231"/>
    <lineage>
        <taxon>Eukaryota</taxon>
        <taxon>Viridiplantae</taxon>
        <taxon>Streptophyta</taxon>
        <taxon>Klebsormidiophyceae</taxon>
        <taxon>Klebsormidiales</taxon>
        <taxon>Klebsormidiaceae</taxon>
        <taxon>Klebsormidium</taxon>
    </lineage>
</organism>
<feature type="region of interest" description="Disordered" evidence="1">
    <location>
        <begin position="286"/>
        <end position="310"/>
    </location>
</feature>
<gene>
    <name evidence="3" type="ORF">KFL_003270040</name>
</gene>
<dbReference type="EMBL" id="DF237276">
    <property type="protein sequence ID" value="GAQ87037.1"/>
    <property type="molecule type" value="Genomic_DNA"/>
</dbReference>
<evidence type="ECO:0000256" key="2">
    <source>
        <dbReference type="SAM" id="SignalP"/>
    </source>
</evidence>
<name>A0A1Y1IE92_KLENI</name>
<protein>
    <submittedName>
        <fullName evidence="3">Uncharacterized protein</fullName>
    </submittedName>
</protein>
<sequence length="328" mass="35750">MVLIVLFLPFLVIAELRRANHASHCYFYHVLPDMLMIEKYFRTRTQDFSLPLLQHNTDQPATGVLEVSLFALKGLAASLLAACTNRKNRRWQPACFKFELQFGDVVYCSNPHTFSTQGDTAFVDFNHRIAFQVTRGMAPELRVKVYGCRTRKLTHGVKLKAVLGTASVDLSALVTVPEPGADVTQMSLSVPLSRRNEGGREQAQVDLLVSYRHNPDVVNQIVPWNAAAISDGPGGLPVTGPDGAVWVAHPSPCDTPGESNRKYGVEDKEELGSYSECGPASLTLGGRDCRQEGGGPRSSIQNRRLSDTGHPVVHTTSGLENGVGVLGL</sequence>
<feature type="signal peptide" evidence="2">
    <location>
        <begin position="1"/>
        <end position="22"/>
    </location>
</feature>
<feature type="chain" id="PRO_5012327238" evidence="2">
    <location>
        <begin position="23"/>
        <end position="328"/>
    </location>
</feature>
<proteinExistence type="predicted"/>
<evidence type="ECO:0000313" key="3">
    <source>
        <dbReference type="EMBL" id="GAQ87037.1"/>
    </source>
</evidence>